<proteinExistence type="predicted"/>
<dbReference type="Proteomes" id="UP001603857">
    <property type="component" value="Unassembled WGS sequence"/>
</dbReference>
<evidence type="ECO:0000313" key="1">
    <source>
        <dbReference type="EMBL" id="KAL2318175.1"/>
    </source>
</evidence>
<protein>
    <submittedName>
        <fullName evidence="1">Uncharacterized protein</fullName>
    </submittedName>
</protein>
<dbReference type="AlphaFoldDB" id="A0ABD1L3U8"/>
<comment type="caution">
    <text evidence="1">The sequence shown here is derived from an EMBL/GenBank/DDBJ whole genome shotgun (WGS) entry which is preliminary data.</text>
</comment>
<reference evidence="1 2" key="1">
    <citation type="submission" date="2024-08" db="EMBL/GenBank/DDBJ databases">
        <title>Insights into the chromosomal genome structure of Flemingia macrophylla.</title>
        <authorList>
            <person name="Ding Y."/>
            <person name="Zhao Y."/>
            <person name="Bi W."/>
            <person name="Wu M."/>
            <person name="Zhao G."/>
            <person name="Gong Y."/>
            <person name="Li W."/>
            <person name="Zhang P."/>
        </authorList>
    </citation>
    <scope>NUCLEOTIDE SEQUENCE [LARGE SCALE GENOMIC DNA]</scope>
    <source>
        <strain evidence="1">DYQJB</strain>
        <tissue evidence="1">Leaf</tissue>
    </source>
</reference>
<name>A0ABD1L3U8_9FABA</name>
<keyword evidence="2" id="KW-1185">Reference proteome</keyword>
<gene>
    <name evidence="1" type="ORF">Fmac_032051</name>
</gene>
<evidence type="ECO:0000313" key="2">
    <source>
        <dbReference type="Proteomes" id="UP001603857"/>
    </source>
</evidence>
<organism evidence="1 2">
    <name type="scientific">Flemingia macrophylla</name>
    <dbReference type="NCBI Taxonomy" id="520843"/>
    <lineage>
        <taxon>Eukaryota</taxon>
        <taxon>Viridiplantae</taxon>
        <taxon>Streptophyta</taxon>
        <taxon>Embryophyta</taxon>
        <taxon>Tracheophyta</taxon>
        <taxon>Spermatophyta</taxon>
        <taxon>Magnoliopsida</taxon>
        <taxon>eudicotyledons</taxon>
        <taxon>Gunneridae</taxon>
        <taxon>Pentapetalae</taxon>
        <taxon>rosids</taxon>
        <taxon>fabids</taxon>
        <taxon>Fabales</taxon>
        <taxon>Fabaceae</taxon>
        <taxon>Papilionoideae</taxon>
        <taxon>50 kb inversion clade</taxon>
        <taxon>NPAAA clade</taxon>
        <taxon>indigoferoid/millettioid clade</taxon>
        <taxon>Phaseoleae</taxon>
        <taxon>Flemingia</taxon>
    </lineage>
</organism>
<accession>A0ABD1L3U8</accession>
<sequence length="51" mass="5764">MTFYHALSSLAHFLEDFPQGHPSLHFPESSTLNRTIVLSKLQNEGGHLRSD</sequence>
<dbReference type="EMBL" id="JBGMDY010000011">
    <property type="protein sequence ID" value="KAL2318175.1"/>
    <property type="molecule type" value="Genomic_DNA"/>
</dbReference>